<dbReference type="EMBL" id="MAXA01000169">
    <property type="protein sequence ID" value="OHV31121.1"/>
    <property type="molecule type" value="Genomic_DNA"/>
</dbReference>
<comment type="caution">
    <text evidence="1">The sequence shown here is derived from an EMBL/GenBank/DDBJ whole genome shotgun (WGS) entry which is preliminary data.</text>
</comment>
<reference evidence="2" key="1">
    <citation type="submission" date="2016-07" db="EMBL/GenBank/DDBJ databases">
        <title>Frankia sp. NRRL B-16219 Genome sequencing.</title>
        <authorList>
            <person name="Ghodhbane-Gtari F."/>
            <person name="Swanson E."/>
            <person name="Gueddou A."/>
            <person name="Louati M."/>
            <person name="Nouioui I."/>
            <person name="Hezbri K."/>
            <person name="Abebe-Akele F."/>
            <person name="Simpson S."/>
            <person name="Morris K."/>
            <person name="Thomas K."/>
            <person name="Gtari M."/>
            <person name="Tisa L.S."/>
        </authorList>
    </citation>
    <scope>NUCLEOTIDE SEQUENCE [LARGE SCALE GENOMIC DNA]</scope>
    <source>
        <strain evidence="2">NRRL B-16219</strain>
    </source>
</reference>
<keyword evidence="2" id="KW-1185">Reference proteome</keyword>
<organism evidence="1 2">
    <name type="scientific">Parafrankia soli</name>
    <dbReference type="NCBI Taxonomy" id="2599596"/>
    <lineage>
        <taxon>Bacteria</taxon>
        <taxon>Bacillati</taxon>
        <taxon>Actinomycetota</taxon>
        <taxon>Actinomycetes</taxon>
        <taxon>Frankiales</taxon>
        <taxon>Frankiaceae</taxon>
        <taxon>Parafrankia</taxon>
    </lineage>
</organism>
<dbReference type="NCBIfam" id="NF040488">
    <property type="entry name" value="SCO5389_fam"/>
    <property type="match status" value="1"/>
</dbReference>
<proteinExistence type="predicted"/>
<evidence type="ECO:0000313" key="2">
    <source>
        <dbReference type="Proteomes" id="UP000179769"/>
    </source>
</evidence>
<protein>
    <submittedName>
        <fullName evidence="1">Uncharacterized protein</fullName>
    </submittedName>
</protein>
<gene>
    <name evidence="1" type="ORF">BBK14_16520</name>
</gene>
<dbReference type="OrthoDB" id="3428165at2"/>
<sequence>MSLTVPAEMVTAAAQGRLDDDEFLACVRESLPYAYDLVERLAAELPASDRDFADNLVPPPDEQARGQLLRALSSNAIRGALERRFGVVLAFQNCHRLAAFRPETVDGAQYHRFVSIEGQILNQQPELVDC</sequence>
<accession>A0A1S1QCE1</accession>
<dbReference type="RefSeq" id="WP_071062813.1">
    <property type="nucleotide sequence ID" value="NZ_MAXA01000169.1"/>
</dbReference>
<dbReference type="Pfam" id="PF20704">
    <property type="entry name" value="KH_NucS_shadow"/>
    <property type="match status" value="1"/>
</dbReference>
<dbReference type="AlphaFoldDB" id="A0A1S1QCE1"/>
<evidence type="ECO:0000313" key="1">
    <source>
        <dbReference type="EMBL" id="OHV31121.1"/>
    </source>
</evidence>
<dbReference type="Proteomes" id="UP000179769">
    <property type="component" value="Unassembled WGS sequence"/>
</dbReference>
<name>A0A1S1QCE1_9ACTN</name>